<comment type="function">
    <text evidence="9">Catalyzes the NADPH-dependent rearrangement and reduction of 1-deoxy-D-xylulose-5-phosphate (DXP) to 2-C-methyl-D-erythritol 4-phosphate (MEP).</text>
</comment>
<evidence type="ECO:0000256" key="4">
    <source>
        <dbReference type="ARBA" id="ARBA00022857"/>
    </source>
</evidence>
<dbReference type="GO" id="GO:0030604">
    <property type="term" value="F:1-deoxy-D-xylulose-5-phosphate reductoisomerase activity"/>
    <property type="evidence" value="ECO:0007669"/>
    <property type="project" value="UniProtKB-UniRule"/>
</dbReference>
<feature type="binding site" evidence="9">
    <location>
        <position position="149"/>
    </location>
    <ligand>
        <name>1-deoxy-D-xylulose 5-phosphate</name>
        <dbReference type="ChEBI" id="CHEBI:57792"/>
    </ligand>
</feature>
<dbReference type="SUPFAM" id="SSF69055">
    <property type="entry name" value="1-deoxy-D-xylulose-5-phosphate reductoisomerase, C-terminal domain"/>
    <property type="match status" value="1"/>
</dbReference>
<dbReference type="Gene3D" id="1.10.1740.10">
    <property type="match status" value="1"/>
</dbReference>
<dbReference type="GO" id="GO:0070402">
    <property type="term" value="F:NADPH binding"/>
    <property type="evidence" value="ECO:0007669"/>
    <property type="project" value="InterPro"/>
</dbReference>
<feature type="binding site" evidence="9">
    <location>
        <position position="149"/>
    </location>
    <ligand>
        <name>Mn(2+)</name>
        <dbReference type="ChEBI" id="CHEBI:29035"/>
    </ligand>
</feature>
<feature type="binding site" evidence="9">
    <location>
        <position position="215"/>
    </location>
    <ligand>
        <name>1-deoxy-D-xylulose 5-phosphate</name>
        <dbReference type="ChEBI" id="CHEBI:57792"/>
    </ligand>
</feature>
<dbReference type="FunFam" id="3.40.50.720:FF:000045">
    <property type="entry name" value="1-deoxy-D-xylulose 5-phosphate reductoisomerase"/>
    <property type="match status" value="1"/>
</dbReference>
<comment type="similarity">
    <text evidence="2 9">Belongs to the DXR family.</text>
</comment>
<feature type="binding site" evidence="9">
    <location>
        <position position="218"/>
    </location>
    <ligand>
        <name>1-deoxy-D-xylulose 5-phosphate</name>
        <dbReference type="ChEBI" id="CHEBI:57792"/>
    </ligand>
</feature>
<name>A0A0F0CSF3_9BACT</name>
<accession>A0A0F0CSF3</accession>
<dbReference type="PANTHER" id="PTHR30525">
    <property type="entry name" value="1-DEOXY-D-XYLULOSE 5-PHOSPHATE REDUCTOISOMERASE"/>
    <property type="match status" value="1"/>
</dbReference>
<evidence type="ECO:0000259" key="10">
    <source>
        <dbReference type="Pfam" id="PF02670"/>
    </source>
</evidence>
<feature type="binding site" evidence="9">
    <location>
        <position position="123"/>
    </location>
    <ligand>
        <name>NADPH</name>
        <dbReference type="ChEBI" id="CHEBI:57783"/>
    </ligand>
</feature>
<evidence type="ECO:0000256" key="2">
    <source>
        <dbReference type="ARBA" id="ARBA00006825"/>
    </source>
</evidence>
<dbReference type="InterPro" id="IPR036291">
    <property type="entry name" value="NAD(P)-bd_dom_sf"/>
</dbReference>
<dbReference type="PATRIC" id="fig|1609969.3.peg.1964"/>
<dbReference type="Proteomes" id="UP000033428">
    <property type="component" value="Unassembled WGS sequence"/>
</dbReference>
<dbReference type="GO" id="GO:0030145">
    <property type="term" value="F:manganese ion binding"/>
    <property type="evidence" value="ECO:0007669"/>
    <property type="project" value="TreeGrafter"/>
</dbReference>
<keyword evidence="3 9" id="KW-0479">Metal-binding</keyword>
<evidence type="ECO:0000259" key="12">
    <source>
        <dbReference type="Pfam" id="PF13288"/>
    </source>
</evidence>
<feature type="binding site" evidence="9">
    <location>
        <position position="173"/>
    </location>
    <ligand>
        <name>1-deoxy-D-xylulose 5-phosphate</name>
        <dbReference type="ChEBI" id="CHEBI:57792"/>
    </ligand>
</feature>
<keyword evidence="4 9" id="KW-0521">NADP</keyword>
<feature type="binding site" evidence="9">
    <location>
        <position position="214"/>
    </location>
    <ligand>
        <name>1-deoxy-D-xylulose 5-phosphate</name>
        <dbReference type="ChEBI" id="CHEBI:57792"/>
    </ligand>
</feature>
<dbReference type="Pfam" id="PF08436">
    <property type="entry name" value="DXP_redisom_C"/>
    <property type="match status" value="1"/>
</dbReference>
<comment type="caution">
    <text evidence="9">Lacks conserved residue(s) required for the propagation of feature annotation.</text>
</comment>
<dbReference type="InterPro" id="IPR026877">
    <property type="entry name" value="DXPR_C"/>
</dbReference>
<dbReference type="Gene3D" id="3.40.50.720">
    <property type="entry name" value="NAD(P)-binding Rossmann-like Domain"/>
    <property type="match status" value="1"/>
</dbReference>
<feature type="binding site" evidence="9">
    <location>
        <position position="13"/>
    </location>
    <ligand>
        <name>NADPH</name>
        <dbReference type="ChEBI" id="CHEBI:57783"/>
    </ligand>
</feature>
<comment type="pathway">
    <text evidence="1 9">Isoprenoid biosynthesis; isopentenyl diphosphate biosynthesis via DXP pathway; isopentenyl diphosphate from 1-deoxy-D-xylulose 5-phosphate: step 1/6.</text>
</comment>
<evidence type="ECO:0000313" key="14">
    <source>
        <dbReference type="Proteomes" id="UP000033428"/>
    </source>
</evidence>
<feature type="binding site" evidence="9">
    <location>
        <position position="122"/>
    </location>
    <ligand>
        <name>1-deoxy-D-xylulose 5-phosphate</name>
        <dbReference type="ChEBI" id="CHEBI:57792"/>
    </ligand>
</feature>
<dbReference type="SUPFAM" id="SSF51735">
    <property type="entry name" value="NAD(P)-binding Rossmann-fold domains"/>
    <property type="match status" value="1"/>
</dbReference>
<feature type="binding site" evidence="9">
    <location>
        <position position="202"/>
    </location>
    <ligand>
        <name>NADPH</name>
        <dbReference type="ChEBI" id="CHEBI:57783"/>
    </ligand>
</feature>
<comment type="caution">
    <text evidence="13">The sequence shown here is derived from an EMBL/GenBank/DDBJ whole genome shotgun (WGS) entry which is preliminary data.</text>
</comment>
<reference evidence="13 14" key="1">
    <citation type="submission" date="2015-02" db="EMBL/GenBank/DDBJ databases">
        <title>Single-cell genomics of uncultivated deep-branching MTB reveals a conserved set of magnetosome genes.</title>
        <authorList>
            <person name="Kolinko S."/>
            <person name="Richter M."/>
            <person name="Glockner F.O."/>
            <person name="Brachmann A."/>
            <person name="Schuler D."/>
        </authorList>
    </citation>
    <scope>NUCLEOTIDE SEQUENCE [LARGE SCALE GENOMIC DNA]</scope>
    <source>
        <strain evidence="13">SKK-01</strain>
    </source>
</reference>
<keyword evidence="14" id="KW-1185">Reference proteome</keyword>
<organism evidence="13 14">
    <name type="scientific">Candidatus Omnitrophus magneticus</name>
    <dbReference type="NCBI Taxonomy" id="1609969"/>
    <lineage>
        <taxon>Bacteria</taxon>
        <taxon>Pseudomonadati</taxon>
        <taxon>Candidatus Omnitrophota</taxon>
        <taxon>Candidatus Omnitrophus</taxon>
    </lineage>
</organism>
<dbReference type="HAMAP" id="MF_00183">
    <property type="entry name" value="DXP_reductoisom"/>
    <property type="match status" value="1"/>
</dbReference>
<keyword evidence="13" id="KW-0413">Isomerase</keyword>
<dbReference type="PANTHER" id="PTHR30525:SF0">
    <property type="entry name" value="1-DEOXY-D-XYLULOSE 5-PHOSPHATE REDUCTOISOMERASE, CHLOROPLASTIC"/>
    <property type="match status" value="1"/>
</dbReference>
<dbReference type="NCBIfam" id="TIGR00243">
    <property type="entry name" value="Dxr"/>
    <property type="match status" value="1"/>
</dbReference>
<protein>
    <recommendedName>
        <fullName evidence="9">1-deoxy-D-xylulose 5-phosphate reductoisomerase</fullName>
        <shortName evidence="9">DXP reductoisomerase</shortName>
        <ecNumber evidence="9">1.1.1.267</ecNumber>
    </recommendedName>
    <alternativeName>
        <fullName evidence="9">1-deoxyxylulose-5-phosphate reductoisomerase</fullName>
    </alternativeName>
    <alternativeName>
        <fullName evidence="9">2-C-methyl-D-erythritol 4-phosphate synthase</fullName>
    </alternativeName>
</protein>
<feature type="binding site" evidence="9">
    <location>
        <position position="147"/>
    </location>
    <ligand>
        <name>Mn(2+)</name>
        <dbReference type="ChEBI" id="CHEBI:29035"/>
    </ligand>
</feature>
<dbReference type="InterPro" id="IPR003821">
    <property type="entry name" value="DXP_reductoisomerase"/>
</dbReference>
<keyword evidence="9" id="KW-0460">Magnesium</keyword>
<feature type="binding site" evidence="9">
    <location>
        <position position="12"/>
    </location>
    <ligand>
        <name>NADPH</name>
        <dbReference type="ChEBI" id="CHEBI:57783"/>
    </ligand>
</feature>
<feature type="domain" description="1-deoxy-D-xylulose 5-phosphate reductoisomerase N-terminal" evidence="10">
    <location>
        <begin position="4"/>
        <end position="129"/>
    </location>
</feature>
<evidence type="ECO:0000259" key="11">
    <source>
        <dbReference type="Pfam" id="PF08436"/>
    </source>
</evidence>
<dbReference type="UniPathway" id="UPA00056">
    <property type="reaction ID" value="UER00092"/>
</dbReference>
<keyword evidence="5 9" id="KW-0560">Oxidoreductase</keyword>
<keyword evidence="7 9" id="KW-0414">Isoprene biosynthesis</keyword>
<dbReference type="InterPro" id="IPR036169">
    <property type="entry name" value="DXPR_C_sf"/>
</dbReference>
<keyword evidence="6 9" id="KW-0464">Manganese</keyword>
<dbReference type="Pfam" id="PF13288">
    <property type="entry name" value="DXPR_C"/>
    <property type="match status" value="1"/>
</dbReference>
<evidence type="ECO:0000256" key="1">
    <source>
        <dbReference type="ARBA" id="ARBA00005094"/>
    </source>
</evidence>
<feature type="binding site" evidence="9">
    <location>
        <position position="196"/>
    </location>
    <ligand>
        <name>1-deoxy-D-xylulose 5-phosphate</name>
        <dbReference type="ChEBI" id="CHEBI:57792"/>
    </ligand>
</feature>
<evidence type="ECO:0000256" key="8">
    <source>
        <dbReference type="ARBA" id="ARBA00048543"/>
    </source>
</evidence>
<dbReference type="InterPro" id="IPR013644">
    <property type="entry name" value="DXP_reductoisomerase_C"/>
</dbReference>
<feature type="binding site" evidence="9">
    <location>
        <position position="148"/>
    </location>
    <ligand>
        <name>1-deoxy-D-xylulose 5-phosphate</name>
        <dbReference type="ChEBI" id="CHEBI:57792"/>
    </ligand>
</feature>
<feature type="domain" description="DXP reductoisomerase C-terminal" evidence="12">
    <location>
        <begin position="260"/>
        <end position="372"/>
    </location>
</feature>
<proteinExistence type="inferred from homology"/>
<dbReference type="PIRSF" id="PIRSF006205">
    <property type="entry name" value="Dxp_reductismrs"/>
    <property type="match status" value="1"/>
</dbReference>
<dbReference type="EMBL" id="JYNY01000372">
    <property type="protein sequence ID" value="KJJ84375.1"/>
    <property type="molecule type" value="Genomic_DNA"/>
</dbReference>
<evidence type="ECO:0000256" key="3">
    <source>
        <dbReference type="ARBA" id="ARBA00022723"/>
    </source>
</evidence>
<sequence length="380" mass="41817">MKNIVLLGSTGSIGKNVLEVARKYPDKFKIIAIASNENISILAEQAREFRPSVTVVKNADCYKDLVSEVGGISNVTAGEEEMACLAEHPSADIIFIAISGIAALNPLIRAIKQGKTIALASKEPIVSAGRIISALVKKYGAKIIPVDSEHSALNECLYGRNIADVRKFYITGSGGSLRTRKKEELENISLDEVLAHPKWDMGKKITVDSATMMNKGLEVIEAKWLFDIAAEKIDVVIHPEAIIHSMVEFLDGTIQASLFYPDMKFPILKALSYPEIFESSFSRVDFVSIGKMTFHEPDRKMFPALDMAFNALNIGGTMPAVLNSANEASVKLFLEGKIKFNEIIKKIQEVMGKHTVIAEPLLGDIMNAEKWAFREVLENC</sequence>
<evidence type="ECO:0000256" key="7">
    <source>
        <dbReference type="ARBA" id="ARBA00023229"/>
    </source>
</evidence>
<dbReference type="AlphaFoldDB" id="A0A0F0CSF3"/>
<gene>
    <name evidence="9" type="primary">dxr</name>
    <name evidence="13" type="ORF">OMAG_001838</name>
</gene>
<feature type="binding site" evidence="9">
    <location>
        <position position="11"/>
    </location>
    <ligand>
        <name>NADPH</name>
        <dbReference type="ChEBI" id="CHEBI:57783"/>
    </ligand>
</feature>
<dbReference type="GO" id="GO:0051484">
    <property type="term" value="P:isopentenyl diphosphate biosynthetic process, methylerythritol 4-phosphate pathway involved in terpenoid biosynthetic process"/>
    <property type="evidence" value="ECO:0007669"/>
    <property type="project" value="UniProtKB-ARBA"/>
</dbReference>
<dbReference type="InterPro" id="IPR013512">
    <property type="entry name" value="DXP_reductoisomerase_N"/>
</dbReference>
<dbReference type="SUPFAM" id="SSF55347">
    <property type="entry name" value="Glyceraldehyde-3-phosphate dehydrogenase-like, C-terminal domain"/>
    <property type="match status" value="1"/>
</dbReference>
<feature type="binding site" evidence="9">
    <location>
        <position position="38"/>
    </location>
    <ligand>
        <name>NADPH</name>
        <dbReference type="ChEBI" id="CHEBI:57783"/>
    </ligand>
</feature>
<comment type="cofactor">
    <cofactor evidence="9">
        <name>Mg(2+)</name>
        <dbReference type="ChEBI" id="CHEBI:18420"/>
    </cofactor>
    <cofactor evidence="9">
        <name>Mn(2+)</name>
        <dbReference type="ChEBI" id="CHEBI:29035"/>
    </cofactor>
</comment>
<feature type="domain" description="1-deoxy-D-xylulose 5-phosphate reductoisomerase C-terminal" evidence="11">
    <location>
        <begin position="143"/>
        <end position="226"/>
    </location>
</feature>
<comment type="catalytic activity">
    <reaction evidence="8">
        <text>2-C-methyl-D-erythritol 4-phosphate + NADP(+) = 1-deoxy-D-xylulose 5-phosphate + NADPH + H(+)</text>
        <dbReference type="Rhea" id="RHEA:13717"/>
        <dbReference type="ChEBI" id="CHEBI:15378"/>
        <dbReference type="ChEBI" id="CHEBI:57783"/>
        <dbReference type="ChEBI" id="CHEBI:57792"/>
        <dbReference type="ChEBI" id="CHEBI:58262"/>
        <dbReference type="ChEBI" id="CHEBI:58349"/>
        <dbReference type="EC" id="1.1.1.267"/>
    </reaction>
    <physiologicalReaction direction="right-to-left" evidence="8">
        <dbReference type="Rhea" id="RHEA:13719"/>
    </physiologicalReaction>
</comment>
<evidence type="ECO:0000256" key="9">
    <source>
        <dbReference type="HAMAP-Rule" id="MF_00183"/>
    </source>
</evidence>
<dbReference type="GO" id="GO:0016853">
    <property type="term" value="F:isomerase activity"/>
    <property type="evidence" value="ECO:0007669"/>
    <property type="project" value="UniProtKB-KW"/>
</dbReference>
<evidence type="ECO:0000313" key="13">
    <source>
        <dbReference type="EMBL" id="KJJ84375.1"/>
    </source>
</evidence>
<feature type="binding site" evidence="9">
    <location>
        <position position="218"/>
    </location>
    <ligand>
        <name>Mn(2+)</name>
        <dbReference type="ChEBI" id="CHEBI:29035"/>
    </ligand>
</feature>
<dbReference type="Pfam" id="PF02670">
    <property type="entry name" value="DXP_reductoisom"/>
    <property type="match status" value="1"/>
</dbReference>
<evidence type="ECO:0000256" key="5">
    <source>
        <dbReference type="ARBA" id="ARBA00023002"/>
    </source>
</evidence>
<dbReference type="EC" id="1.1.1.267" evidence="9"/>
<feature type="binding site" evidence="9">
    <location>
        <position position="209"/>
    </location>
    <ligand>
        <name>1-deoxy-D-xylulose 5-phosphate</name>
        <dbReference type="ChEBI" id="CHEBI:57792"/>
    </ligand>
</feature>
<feature type="binding site" evidence="9">
    <location>
        <position position="10"/>
    </location>
    <ligand>
        <name>NADPH</name>
        <dbReference type="ChEBI" id="CHEBI:57783"/>
    </ligand>
</feature>
<evidence type="ECO:0000256" key="6">
    <source>
        <dbReference type="ARBA" id="ARBA00023211"/>
    </source>
</evidence>